<dbReference type="EMBL" id="CH954177">
    <property type="protein sequence ID" value="KQS70655.1"/>
    <property type="molecule type" value="Genomic_DNA"/>
</dbReference>
<feature type="signal peptide" evidence="2">
    <location>
        <begin position="1"/>
        <end position="18"/>
    </location>
</feature>
<protein>
    <submittedName>
        <fullName evidence="3">Uncharacterized protein</fullName>
    </submittedName>
</protein>
<organism evidence="3 4">
    <name type="scientific">Drosophila erecta</name>
    <name type="common">Fruit fly</name>
    <dbReference type="NCBI Taxonomy" id="7220"/>
    <lineage>
        <taxon>Eukaryota</taxon>
        <taxon>Metazoa</taxon>
        <taxon>Ecdysozoa</taxon>
        <taxon>Arthropoda</taxon>
        <taxon>Hexapoda</taxon>
        <taxon>Insecta</taxon>
        <taxon>Pterygota</taxon>
        <taxon>Neoptera</taxon>
        <taxon>Endopterygota</taxon>
        <taxon>Diptera</taxon>
        <taxon>Brachycera</taxon>
        <taxon>Muscomorpha</taxon>
        <taxon>Ephydroidea</taxon>
        <taxon>Drosophilidae</taxon>
        <taxon>Drosophila</taxon>
        <taxon>Sophophora</taxon>
    </lineage>
</organism>
<sequence>MLELVVLFLLSSVTYFCAHLESPPTKWAHFYAACPILMGLLSAGLVYINK</sequence>
<keyword evidence="1" id="KW-1133">Transmembrane helix</keyword>
<feature type="chain" id="PRO_5006266996" evidence="2">
    <location>
        <begin position="19"/>
        <end position="50"/>
    </location>
</feature>
<dbReference type="AlphaFoldDB" id="A0A0Q5WMS8"/>
<reference evidence="3 4" key="2">
    <citation type="journal article" date="2008" name="Bioinformatics">
        <title>Assembly reconciliation.</title>
        <authorList>
            <person name="Zimin A.V."/>
            <person name="Smith D.R."/>
            <person name="Sutton G."/>
            <person name="Yorke J.A."/>
        </authorList>
    </citation>
    <scope>NUCLEOTIDE SEQUENCE [LARGE SCALE GENOMIC DNA]</scope>
    <source>
        <strain evidence="3 4">TSC#14021-0224.01</strain>
    </source>
</reference>
<keyword evidence="2" id="KW-0732">Signal</keyword>
<dbReference type="Proteomes" id="UP000008711">
    <property type="component" value="Unassembled WGS sequence"/>
</dbReference>
<reference evidence="3 4" key="1">
    <citation type="journal article" date="2007" name="Nature">
        <title>Evolution of genes and genomes on the Drosophila phylogeny.</title>
        <authorList>
            <consortium name="Drosophila 12 Genomes Consortium"/>
            <person name="Clark A.G."/>
            <person name="Eisen M.B."/>
            <person name="Smith D.R."/>
            <person name="Bergman C.M."/>
            <person name="Oliver B."/>
            <person name="Markow T.A."/>
            <person name="Kaufman T.C."/>
            <person name="Kellis M."/>
            <person name="Gelbart W."/>
            <person name="Iyer V.N."/>
            <person name="Pollard D.A."/>
            <person name="Sackton T.B."/>
            <person name="Larracuente A.M."/>
            <person name="Singh N.D."/>
            <person name="Abad J.P."/>
            <person name="Abt D.N."/>
            <person name="Adryan B."/>
            <person name="Aguade M."/>
            <person name="Akashi H."/>
            <person name="Anderson W.W."/>
            <person name="Aquadro C.F."/>
            <person name="Ardell D.H."/>
            <person name="Arguello R."/>
            <person name="Artieri C.G."/>
            <person name="Barbash D.A."/>
            <person name="Barker D."/>
            <person name="Barsanti P."/>
            <person name="Batterham P."/>
            <person name="Batzoglou S."/>
            <person name="Begun D."/>
            <person name="Bhutkar A."/>
            <person name="Blanco E."/>
            <person name="Bosak S.A."/>
            <person name="Bradley R.K."/>
            <person name="Brand A.D."/>
            <person name="Brent M.R."/>
            <person name="Brooks A.N."/>
            <person name="Brown R.H."/>
            <person name="Butlin R.K."/>
            <person name="Caggese C."/>
            <person name="Calvi B.R."/>
            <person name="Bernardo de Carvalho A."/>
            <person name="Caspi A."/>
            <person name="Castrezana S."/>
            <person name="Celniker S.E."/>
            <person name="Chang J.L."/>
            <person name="Chapple C."/>
            <person name="Chatterji S."/>
            <person name="Chinwalla A."/>
            <person name="Civetta A."/>
            <person name="Clifton S.W."/>
            <person name="Comeron J.M."/>
            <person name="Costello J.C."/>
            <person name="Coyne J.A."/>
            <person name="Daub J."/>
            <person name="David R.G."/>
            <person name="Delcher A.L."/>
            <person name="Delehaunty K."/>
            <person name="Do C.B."/>
            <person name="Ebling H."/>
            <person name="Edwards K."/>
            <person name="Eickbush T."/>
            <person name="Evans J.D."/>
            <person name="Filipski A."/>
            <person name="Findeiss S."/>
            <person name="Freyhult E."/>
            <person name="Fulton L."/>
            <person name="Fulton R."/>
            <person name="Garcia A.C."/>
            <person name="Gardiner A."/>
            <person name="Garfield D.A."/>
            <person name="Garvin B.E."/>
            <person name="Gibson G."/>
            <person name="Gilbert D."/>
            <person name="Gnerre S."/>
            <person name="Godfrey J."/>
            <person name="Good R."/>
            <person name="Gotea V."/>
            <person name="Gravely B."/>
            <person name="Greenberg A.J."/>
            <person name="Griffiths-Jones S."/>
            <person name="Gross S."/>
            <person name="Guigo R."/>
            <person name="Gustafson E.A."/>
            <person name="Haerty W."/>
            <person name="Hahn M.W."/>
            <person name="Halligan D.L."/>
            <person name="Halpern A.L."/>
            <person name="Halter G.M."/>
            <person name="Han M.V."/>
            <person name="Heger A."/>
            <person name="Hillier L."/>
            <person name="Hinrichs A.S."/>
            <person name="Holmes I."/>
            <person name="Hoskins R.A."/>
            <person name="Hubisz M.J."/>
            <person name="Hultmark D."/>
            <person name="Huntley M.A."/>
            <person name="Jaffe D.B."/>
            <person name="Jagadeeshan S."/>
            <person name="Jeck W.R."/>
            <person name="Johnson J."/>
            <person name="Jones C.D."/>
            <person name="Jordan W.C."/>
            <person name="Karpen G.H."/>
            <person name="Kataoka E."/>
            <person name="Keightley P.D."/>
            <person name="Kheradpour P."/>
            <person name="Kirkness E.F."/>
            <person name="Koerich L.B."/>
            <person name="Kristiansen K."/>
            <person name="Kudrna D."/>
            <person name="Kulathinal R.J."/>
            <person name="Kumar S."/>
            <person name="Kwok R."/>
            <person name="Lander E."/>
            <person name="Langley C.H."/>
            <person name="Lapoint R."/>
            <person name="Lazzaro B.P."/>
            <person name="Lee S.J."/>
            <person name="Levesque L."/>
            <person name="Li R."/>
            <person name="Lin C.F."/>
            <person name="Lin M.F."/>
            <person name="Lindblad-Toh K."/>
            <person name="Llopart A."/>
            <person name="Long M."/>
            <person name="Low L."/>
            <person name="Lozovsky E."/>
            <person name="Lu J."/>
            <person name="Luo M."/>
            <person name="Machado C.A."/>
            <person name="Makalowski W."/>
            <person name="Marzo M."/>
            <person name="Matsuda M."/>
            <person name="Matzkin L."/>
            <person name="McAllister B."/>
            <person name="McBride C.S."/>
            <person name="McKernan B."/>
            <person name="McKernan K."/>
            <person name="Mendez-Lago M."/>
            <person name="Minx P."/>
            <person name="Mollenhauer M.U."/>
            <person name="Montooth K."/>
            <person name="Mount S.M."/>
            <person name="Mu X."/>
            <person name="Myers E."/>
            <person name="Negre B."/>
            <person name="Newfeld S."/>
            <person name="Nielsen R."/>
            <person name="Noor M.A."/>
            <person name="O'Grady P."/>
            <person name="Pachter L."/>
            <person name="Papaceit M."/>
            <person name="Parisi M.J."/>
            <person name="Parisi M."/>
            <person name="Parts L."/>
            <person name="Pedersen J.S."/>
            <person name="Pesole G."/>
            <person name="Phillippy A.M."/>
            <person name="Ponting C.P."/>
            <person name="Pop M."/>
            <person name="Porcelli D."/>
            <person name="Powell J.R."/>
            <person name="Prohaska S."/>
            <person name="Pruitt K."/>
            <person name="Puig M."/>
            <person name="Quesneville H."/>
            <person name="Ram K.R."/>
            <person name="Rand D."/>
            <person name="Rasmussen M.D."/>
            <person name="Reed L.K."/>
            <person name="Reenan R."/>
            <person name="Reily A."/>
            <person name="Remington K.A."/>
            <person name="Rieger T.T."/>
            <person name="Ritchie M.G."/>
            <person name="Robin C."/>
            <person name="Rogers Y.H."/>
            <person name="Rohde C."/>
            <person name="Rozas J."/>
            <person name="Rubenfield M.J."/>
            <person name="Ruiz A."/>
            <person name="Russo S."/>
            <person name="Salzberg S.L."/>
            <person name="Sanchez-Gracia A."/>
            <person name="Saranga D.J."/>
            <person name="Sato H."/>
            <person name="Schaeffer S.W."/>
            <person name="Schatz M.C."/>
            <person name="Schlenke T."/>
            <person name="Schwartz R."/>
            <person name="Segarra C."/>
            <person name="Singh R.S."/>
            <person name="Sirot L."/>
            <person name="Sirota M."/>
            <person name="Sisneros N.B."/>
            <person name="Smith C.D."/>
            <person name="Smith T.F."/>
            <person name="Spieth J."/>
            <person name="Stage D.E."/>
            <person name="Stark A."/>
            <person name="Stephan W."/>
            <person name="Strausberg R.L."/>
            <person name="Strempel S."/>
            <person name="Sturgill D."/>
            <person name="Sutton G."/>
            <person name="Sutton G.G."/>
            <person name="Tao W."/>
            <person name="Teichmann S."/>
            <person name="Tobari Y.N."/>
            <person name="Tomimura Y."/>
            <person name="Tsolas J.M."/>
            <person name="Valente V.L."/>
            <person name="Venter E."/>
            <person name="Venter J.C."/>
            <person name="Vicario S."/>
            <person name="Vieira F.G."/>
            <person name="Vilella A.J."/>
            <person name="Villasante A."/>
            <person name="Walenz B."/>
            <person name="Wang J."/>
            <person name="Wasserman M."/>
            <person name="Watts T."/>
            <person name="Wilson D."/>
            <person name="Wilson R.K."/>
            <person name="Wing R.A."/>
            <person name="Wolfner M.F."/>
            <person name="Wong A."/>
            <person name="Wong G.K."/>
            <person name="Wu C.I."/>
            <person name="Wu G."/>
            <person name="Yamamoto D."/>
            <person name="Yang H.P."/>
            <person name="Yang S.P."/>
            <person name="Yorke J.A."/>
            <person name="Yoshida K."/>
            <person name="Zdobnov E."/>
            <person name="Zhang P."/>
            <person name="Zhang Y."/>
            <person name="Zimin A.V."/>
            <person name="Baldwin J."/>
            <person name="Abdouelleil A."/>
            <person name="Abdulkadir J."/>
            <person name="Abebe A."/>
            <person name="Abera B."/>
            <person name="Abreu J."/>
            <person name="Acer S.C."/>
            <person name="Aftuck L."/>
            <person name="Alexander A."/>
            <person name="An P."/>
            <person name="Anderson E."/>
            <person name="Anderson S."/>
            <person name="Arachi H."/>
            <person name="Azer M."/>
            <person name="Bachantsang P."/>
            <person name="Barry A."/>
            <person name="Bayul T."/>
            <person name="Berlin A."/>
            <person name="Bessette D."/>
            <person name="Bloom T."/>
            <person name="Blye J."/>
            <person name="Boguslavskiy L."/>
            <person name="Bonnet C."/>
            <person name="Boukhgalter B."/>
            <person name="Bourzgui I."/>
            <person name="Brown A."/>
            <person name="Cahill P."/>
            <person name="Channer S."/>
            <person name="Cheshatsang Y."/>
            <person name="Chuda L."/>
            <person name="Citroen M."/>
            <person name="Collymore A."/>
            <person name="Cooke P."/>
            <person name="Costello M."/>
            <person name="D'Aco K."/>
            <person name="Daza R."/>
            <person name="De Haan G."/>
            <person name="DeGray S."/>
            <person name="DeMaso C."/>
            <person name="Dhargay N."/>
            <person name="Dooley K."/>
            <person name="Dooley E."/>
            <person name="Doricent M."/>
            <person name="Dorje P."/>
            <person name="Dorjee K."/>
            <person name="Dupes A."/>
            <person name="Elong R."/>
            <person name="Falk J."/>
            <person name="Farina A."/>
            <person name="Faro S."/>
            <person name="Ferguson D."/>
            <person name="Fisher S."/>
            <person name="Foley C.D."/>
            <person name="Franke A."/>
            <person name="Friedrich D."/>
            <person name="Gadbois L."/>
            <person name="Gearin G."/>
            <person name="Gearin C.R."/>
            <person name="Giannoukos G."/>
            <person name="Goode T."/>
            <person name="Graham J."/>
            <person name="Grandbois E."/>
            <person name="Grewal S."/>
            <person name="Gyaltsen K."/>
            <person name="Hafez N."/>
            <person name="Hagos B."/>
            <person name="Hall J."/>
            <person name="Henson C."/>
            <person name="Hollinger A."/>
            <person name="Honan T."/>
            <person name="Huard M.D."/>
            <person name="Hughes L."/>
            <person name="Hurhula B."/>
            <person name="Husby M.E."/>
            <person name="Kamat A."/>
            <person name="Kanga B."/>
            <person name="Kashin S."/>
            <person name="Khazanovich D."/>
            <person name="Kisner P."/>
            <person name="Lance K."/>
            <person name="Lara M."/>
            <person name="Lee W."/>
            <person name="Lennon N."/>
            <person name="Letendre F."/>
            <person name="LeVine R."/>
            <person name="Lipovsky A."/>
            <person name="Liu X."/>
            <person name="Liu J."/>
            <person name="Liu S."/>
            <person name="Lokyitsang T."/>
            <person name="Lokyitsang Y."/>
            <person name="Lubonja R."/>
            <person name="Lui A."/>
            <person name="MacDonald P."/>
            <person name="Magnisalis V."/>
            <person name="Maru K."/>
            <person name="Matthews C."/>
            <person name="McCusker W."/>
            <person name="McDonough S."/>
            <person name="Mehta T."/>
            <person name="Meldrim J."/>
            <person name="Meneus L."/>
            <person name="Mihai O."/>
            <person name="Mihalev A."/>
            <person name="Mihova T."/>
            <person name="Mittelman R."/>
            <person name="Mlenga V."/>
            <person name="Montmayeur A."/>
            <person name="Mulrain L."/>
            <person name="Navidi A."/>
            <person name="Naylor J."/>
            <person name="Negash T."/>
            <person name="Nguyen T."/>
            <person name="Nguyen N."/>
            <person name="Nicol R."/>
            <person name="Norbu C."/>
            <person name="Norbu N."/>
            <person name="Novod N."/>
            <person name="O'Neill B."/>
            <person name="Osman S."/>
            <person name="Markiewicz E."/>
            <person name="Oyono O.L."/>
            <person name="Patti C."/>
            <person name="Phunkhang P."/>
            <person name="Pierre F."/>
            <person name="Priest M."/>
            <person name="Raghuraman S."/>
            <person name="Rege F."/>
            <person name="Reyes R."/>
            <person name="Rise C."/>
            <person name="Rogov P."/>
            <person name="Ross K."/>
            <person name="Ryan E."/>
            <person name="Settipalli S."/>
            <person name="Shea T."/>
            <person name="Sherpa N."/>
            <person name="Shi L."/>
            <person name="Shih D."/>
            <person name="Sparrow T."/>
            <person name="Spaulding J."/>
            <person name="Stalker J."/>
            <person name="Stange-Thomann N."/>
            <person name="Stavropoulos S."/>
            <person name="Stone C."/>
            <person name="Strader C."/>
            <person name="Tesfaye S."/>
            <person name="Thomson T."/>
            <person name="Thoulutsang Y."/>
            <person name="Thoulutsang D."/>
            <person name="Topham K."/>
            <person name="Topping I."/>
            <person name="Tsamla T."/>
            <person name="Vassiliev H."/>
            <person name="Vo A."/>
            <person name="Wangchuk T."/>
            <person name="Wangdi T."/>
            <person name="Weiand M."/>
            <person name="Wilkinson J."/>
            <person name="Wilson A."/>
            <person name="Yadav S."/>
            <person name="Young G."/>
            <person name="Yu Q."/>
            <person name="Zembek L."/>
            <person name="Zhong D."/>
            <person name="Zimmer A."/>
            <person name="Zwirko Z."/>
            <person name="Jaffe D.B."/>
            <person name="Alvarez P."/>
            <person name="Brockman W."/>
            <person name="Butler J."/>
            <person name="Chin C."/>
            <person name="Gnerre S."/>
            <person name="Grabherr M."/>
            <person name="Kleber M."/>
            <person name="Mauceli E."/>
            <person name="MacCallum I."/>
        </authorList>
    </citation>
    <scope>NUCLEOTIDE SEQUENCE [LARGE SCALE GENOMIC DNA]</scope>
    <source>
        <strain evidence="3 4">TSC#14021-0224.01</strain>
    </source>
</reference>
<evidence type="ECO:0000256" key="1">
    <source>
        <dbReference type="SAM" id="Phobius"/>
    </source>
</evidence>
<keyword evidence="4" id="KW-1185">Reference proteome</keyword>
<keyword evidence="1" id="KW-0472">Membrane</keyword>
<evidence type="ECO:0000256" key="2">
    <source>
        <dbReference type="SAM" id="SignalP"/>
    </source>
</evidence>
<gene>
    <name evidence="3" type="primary">Dere\GG26344</name>
    <name evidence="3" type="synonym">GG26344</name>
    <name evidence="3" type="ORF">Dere_GG26344</name>
</gene>
<proteinExistence type="predicted"/>
<feature type="transmembrane region" description="Helical" evidence="1">
    <location>
        <begin position="30"/>
        <end position="48"/>
    </location>
</feature>
<evidence type="ECO:0000313" key="3">
    <source>
        <dbReference type="EMBL" id="KQS70655.1"/>
    </source>
</evidence>
<evidence type="ECO:0000313" key="4">
    <source>
        <dbReference type="Proteomes" id="UP000008711"/>
    </source>
</evidence>
<name>A0A0Q5WMS8_DROER</name>
<accession>A0A0Q5WMS8</accession>
<keyword evidence="1" id="KW-0812">Transmembrane</keyword>